<accession>A0A2U2BUN3</accession>
<evidence type="ECO:0000256" key="1">
    <source>
        <dbReference type="ARBA" id="ARBA00001947"/>
    </source>
</evidence>
<dbReference type="PANTHER" id="PTHR33694:SF1">
    <property type="entry name" value="UDP-3-O-ACYL-N-ACETYLGLUCOSAMINE DEACETYLASE 1, MITOCHONDRIAL-RELATED"/>
    <property type="match status" value="1"/>
</dbReference>
<name>A0A2U2BUN3_9PROT</name>
<evidence type="ECO:0000256" key="9">
    <source>
        <dbReference type="ARBA" id="ARBA00022833"/>
    </source>
</evidence>
<keyword evidence="8 12" id="KW-0378">Hydrolase</keyword>
<dbReference type="SUPFAM" id="SSF54211">
    <property type="entry name" value="Ribosomal protein S5 domain 2-like"/>
    <property type="match status" value="2"/>
</dbReference>
<evidence type="ECO:0000313" key="14">
    <source>
        <dbReference type="Proteomes" id="UP000245168"/>
    </source>
</evidence>
<evidence type="ECO:0000256" key="2">
    <source>
        <dbReference type="ARBA" id="ARBA00002923"/>
    </source>
</evidence>
<dbReference type="InterPro" id="IPR015870">
    <property type="entry name" value="UDP-acyl_N-AcGlcN_deAcase_N"/>
</dbReference>
<organism evidence="13 14">
    <name type="scientific">Marinicauda salina</name>
    <dbReference type="NCBI Taxonomy" id="2135793"/>
    <lineage>
        <taxon>Bacteria</taxon>
        <taxon>Pseudomonadati</taxon>
        <taxon>Pseudomonadota</taxon>
        <taxon>Alphaproteobacteria</taxon>
        <taxon>Maricaulales</taxon>
        <taxon>Maricaulaceae</taxon>
        <taxon>Marinicauda</taxon>
    </lineage>
</organism>
<dbReference type="Gene3D" id="3.30.230.20">
    <property type="entry name" value="lpxc deacetylase, domain 1"/>
    <property type="match status" value="1"/>
</dbReference>
<keyword evidence="6 12" id="KW-0441">Lipid A biosynthesis</keyword>
<dbReference type="GO" id="GO:0103117">
    <property type="term" value="F:UDP-3-O-acyl-N-acetylglucosamine deacetylase activity"/>
    <property type="evidence" value="ECO:0007669"/>
    <property type="project" value="UniProtKB-UniRule"/>
</dbReference>
<keyword evidence="10 12" id="KW-0443">Lipid metabolism</keyword>
<dbReference type="InterPro" id="IPR020568">
    <property type="entry name" value="Ribosomal_Su5_D2-typ_SF"/>
</dbReference>
<dbReference type="InterPro" id="IPR011334">
    <property type="entry name" value="UDP-acyl_GlcNac_deAcase_C"/>
</dbReference>
<dbReference type="RefSeq" id="WP_109252943.1">
    <property type="nucleotide sequence ID" value="NZ_QEXV01000003.1"/>
</dbReference>
<sequence>MGERTTLASAAVCAGIGLHTGARVRMALKPAPSGSGIVFFRNDVDIDSARIPARHDLVTSTELGTTVTNAAGASVSTVEHLMAALAGLGVDDLVVELDGPEIPAMDGSSRPFVDLILRAGLKTHPAARRAIQVLKPVTIELDGRRAAFLPSLKPAIDVEIDFADSAIGRQSYAFEVSREAFVDAVAPARTFGFRRDVDAMMKAGLARGGSMDNAVVVEDDGGVANPEGLRFADEFVRHKALDALGDLYLAGGPLLALYRAERPGHGLNNAAVRALMADAEAWRMVSLAEIEVEPGRAARS</sequence>
<dbReference type="InterPro" id="IPR004463">
    <property type="entry name" value="UDP-acyl_GlcNac_deAcase"/>
</dbReference>
<proteinExistence type="inferred from homology"/>
<dbReference type="UniPathway" id="UPA00359">
    <property type="reaction ID" value="UER00478"/>
</dbReference>
<dbReference type="GO" id="GO:0016020">
    <property type="term" value="C:membrane"/>
    <property type="evidence" value="ECO:0007669"/>
    <property type="project" value="GOC"/>
</dbReference>
<evidence type="ECO:0000256" key="6">
    <source>
        <dbReference type="ARBA" id="ARBA00022556"/>
    </source>
</evidence>
<reference evidence="14" key="1">
    <citation type="submission" date="2018-05" db="EMBL/GenBank/DDBJ databases">
        <authorList>
            <person name="Liu B.-T."/>
        </authorList>
    </citation>
    <scope>NUCLEOTIDE SEQUENCE [LARGE SCALE GENOMIC DNA]</scope>
    <source>
        <strain evidence="14">WD6-1</strain>
    </source>
</reference>
<evidence type="ECO:0000256" key="4">
    <source>
        <dbReference type="ARBA" id="ARBA00012745"/>
    </source>
</evidence>
<feature type="binding site" evidence="12">
    <location>
        <position position="80"/>
    </location>
    <ligand>
        <name>Zn(2+)</name>
        <dbReference type="ChEBI" id="CHEBI:29105"/>
    </ligand>
</feature>
<evidence type="ECO:0000256" key="8">
    <source>
        <dbReference type="ARBA" id="ARBA00022801"/>
    </source>
</evidence>
<keyword evidence="9 12" id="KW-0862">Zinc</keyword>
<comment type="cofactor">
    <cofactor evidence="1 12">
        <name>Zn(2+)</name>
        <dbReference type="ChEBI" id="CHEBI:29105"/>
    </cofactor>
</comment>
<evidence type="ECO:0000256" key="3">
    <source>
        <dbReference type="ARBA" id="ARBA00005002"/>
    </source>
</evidence>
<dbReference type="OrthoDB" id="9802746at2"/>
<keyword evidence="5 12" id="KW-0444">Lipid biosynthesis</keyword>
<comment type="function">
    <text evidence="2 12">Catalyzes the hydrolysis of UDP-3-O-myristoyl-N-acetylglucosamine to form UDP-3-O-myristoylglucosamine and acetate, the committed step in lipid A biosynthesis.</text>
</comment>
<evidence type="ECO:0000256" key="7">
    <source>
        <dbReference type="ARBA" id="ARBA00022723"/>
    </source>
</evidence>
<dbReference type="GO" id="GO:0046872">
    <property type="term" value="F:metal ion binding"/>
    <property type="evidence" value="ECO:0007669"/>
    <property type="project" value="UniProtKB-KW"/>
</dbReference>
<evidence type="ECO:0000256" key="5">
    <source>
        <dbReference type="ARBA" id="ARBA00022516"/>
    </source>
</evidence>
<feature type="binding site" evidence="12">
    <location>
        <position position="242"/>
    </location>
    <ligand>
        <name>Zn(2+)</name>
        <dbReference type="ChEBI" id="CHEBI:29105"/>
    </ligand>
</feature>
<comment type="similarity">
    <text evidence="12">Belongs to the LpxC family.</text>
</comment>
<comment type="catalytic activity">
    <reaction evidence="11 12">
        <text>a UDP-3-O-[(3R)-3-hydroxyacyl]-N-acetyl-alpha-D-glucosamine + H2O = a UDP-3-O-[(3R)-3-hydroxyacyl]-alpha-D-glucosamine + acetate</text>
        <dbReference type="Rhea" id="RHEA:67816"/>
        <dbReference type="ChEBI" id="CHEBI:15377"/>
        <dbReference type="ChEBI" id="CHEBI:30089"/>
        <dbReference type="ChEBI" id="CHEBI:137740"/>
        <dbReference type="ChEBI" id="CHEBI:173225"/>
        <dbReference type="EC" id="3.5.1.108"/>
    </reaction>
</comment>
<protein>
    <recommendedName>
        <fullName evidence="4 12">UDP-3-O-acyl-N-acetylglucosamine deacetylase</fullName>
        <shortName evidence="12">UDP-3-O-acyl-GlcNAc deacetylase</shortName>
        <ecNumber evidence="4 12">3.5.1.108</ecNumber>
    </recommendedName>
    <alternativeName>
        <fullName evidence="12">UDP-3-O-[R-3-hydroxymyristoyl]-N-acetylglucosamine deacetylase</fullName>
    </alternativeName>
</protein>
<comment type="pathway">
    <text evidence="3 12">Glycolipid biosynthesis; lipid IV(A) biosynthesis; lipid IV(A) from (3R)-3-hydroxytetradecanoyl-[acyl-carrier-protein] and UDP-N-acetyl-alpha-D-glucosamine: step 2/6.</text>
</comment>
<evidence type="ECO:0000313" key="13">
    <source>
        <dbReference type="EMBL" id="PWE17712.1"/>
    </source>
</evidence>
<dbReference type="EC" id="3.5.1.108" evidence="4 12"/>
<evidence type="ECO:0000256" key="10">
    <source>
        <dbReference type="ARBA" id="ARBA00023098"/>
    </source>
</evidence>
<evidence type="ECO:0000256" key="12">
    <source>
        <dbReference type="HAMAP-Rule" id="MF_00388"/>
    </source>
</evidence>
<dbReference type="PANTHER" id="PTHR33694">
    <property type="entry name" value="UDP-3-O-ACYL-N-ACETYLGLUCOSAMINE DEACETYLASE 1, MITOCHONDRIAL-RELATED"/>
    <property type="match status" value="1"/>
</dbReference>
<comment type="caution">
    <text evidence="13">The sequence shown here is derived from an EMBL/GenBank/DDBJ whole genome shotgun (WGS) entry which is preliminary data.</text>
</comment>
<feature type="binding site" evidence="12">
    <location>
        <position position="238"/>
    </location>
    <ligand>
        <name>Zn(2+)</name>
        <dbReference type="ChEBI" id="CHEBI:29105"/>
    </ligand>
</feature>
<dbReference type="AlphaFoldDB" id="A0A2U2BUN3"/>
<dbReference type="GO" id="GO:0009245">
    <property type="term" value="P:lipid A biosynthetic process"/>
    <property type="evidence" value="ECO:0007669"/>
    <property type="project" value="UniProtKB-UniRule"/>
</dbReference>
<feature type="active site" description="Proton donor" evidence="12">
    <location>
        <position position="265"/>
    </location>
</feature>
<dbReference type="EMBL" id="QEXV01000003">
    <property type="protein sequence ID" value="PWE17712.1"/>
    <property type="molecule type" value="Genomic_DNA"/>
</dbReference>
<keyword evidence="7 12" id="KW-0479">Metal-binding</keyword>
<dbReference type="Proteomes" id="UP000245168">
    <property type="component" value="Unassembled WGS sequence"/>
</dbReference>
<gene>
    <name evidence="12" type="primary">lpxC</name>
    <name evidence="13" type="ORF">DDZ18_08630</name>
</gene>
<dbReference type="HAMAP" id="MF_00388">
    <property type="entry name" value="LpxC"/>
    <property type="match status" value="1"/>
</dbReference>
<evidence type="ECO:0000256" key="11">
    <source>
        <dbReference type="ARBA" id="ARBA00024535"/>
    </source>
</evidence>
<dbReference type="NCBIfam" id="TIGR00325">
    <property type="entry name" value="lpxC"/>
    <property type="match status" value="1"/>
</dbReference>
<dbReference type="Pfam" id="PF03331">
    <property type="entry name" value="LpxC"/>
    <property type="match status" value="1"/>
</dbReference>
<keyword evidence="14" id="KW-1185">Reference proteome</keyword>
<dbReference type="Gene3D" id="3.30.1700.10">
    <property type="entry name" value="lpxc deacetylase, domain 2"/>
    <property type="match status" value="1"/>
</dbReference>